<proteinExistence type="predicted"/>
<dbReference type="EMBL" id="BARU01045780">
    <property type="protein sequence ID" value="GAH96520.1"/>
    <property type="molecule type" value="Genomic_DNA"/>
</dbReference>
<reference evidence="1" key="1">
    <citation type="journal article" date="2014" name="Front. Microbiol.">
        <title>High frequency of phylogenetically diverse reductive dehalogenase-homologous genes in deep subseafloor sedimentary metagenomes.</title>
        <authorList>
            <person name="Kawai M."/>
            <person name="Futagami T."/>
            <person name="Toyoda A."/>
            <person name="Takaki Y."/>
            <person name="Nishi S."/>
            <person name="Hori S."/>
            <person name="Arai W."/>
            <person name="Tsubouchi T."/>
            <person name="Morono Y."/>
            <person name="Uchiyama I."/>
            <person name="Ito T."/>
            <person name="Fujiyama A."/>
            <person name="Inagaki F."/>
            <person name="Takami H."/>
        </authorList>
    </citation>
    <scope>NUCLEOTIDE SEQUENCE</scope>
    <source>
        <strain evidence="1">Expedition CK06-06</strain>
    </source>
</reference>
<sequence length="79" mass="9144">MQRQKIKDYTVCAGVRKRVLTDYWTIARATGPYKGKFPDGLLPRVIKFLRDYAGVEWDRTKRLYQFGGIVNDGDTVDTN</sequence>
<gene>
    <name evidence="1" type="ORF">S03H2_69323</name>
</gene>
<evidence type="ECO:0000313" key="1">
    <source>
        <dbReference type="EMBL" id="GAH96520.1"/>
    </source>
</evidence>
<accession>X1KSD2</accession>
<comment type="caution">
    <text evidence="1">The sequence shown here is derived from an EMBL/GenBank/DDBJ whole genome shotgun (WGS) entry which is preliminary data.</text>
</comment>
<dbReference type="AlphaFoldDB" id="X1KSD2"/>
<organism evidence="1">
    <name type="scientific">marine sediment metagenome</name>
    <dbReference type="NCBI Taxonomy" id="412755"/>
    <lineage>
        <taxon>unclassified sequences</taxon>
        <taxon>metagenomes</taxon>
        <taxon>ecological metagenomes</taxon>
    </lineage>
</organism>
<name>X1KSD2_9ZZZZ</name>
<protein>
    <submittedName>
        <fullName evidence="1">Uncharacterized protein</fullName>
    </submittedName>
</protein>
<feature type="non-terminal residue" evidence="1">
    <location>
        <position position="79"/>
    </location>
</feature>